<protein>
    <submittedName>
        <fullName evidence="1">Uncharacterized protein</fullName>
    </submittedName>
</protein>
<name>D3ACR2_9FIRM</name>
<dbReference type="EMBL" id="ACIO01000090">
    <property type="protein sequence ID" value="EFD00398.1"/>
    <property type="molecule type" value="Genomic_DNA"/>
</dbReference>
<gene>
    <name evidence="1" type="ORF">CLOSTHATH_01390</name>
</gene>
<organism evidence="1 2">
    <name type="scientific">Hungatella hathewayi DSM 13479</name>
    <dbReference type="NCBI Taxonomy" id="566550"/>
    <lineage>
        <taxon>Bacteria</taxon>
        <taxon>Bacillati</taxon>
        <taxon>Bacillota</taxon>
        <taxon>Clostridia</taxon>
        <taxon>Lachnospirales</taxon>
        <taxon>Lachnospiraceae</taxon>
        <taxon>Hungatella</taxon>
    </lineage>
</organism>
<proteinExistence type="predicted"/>
<accession>D3ACR2</accession>
<dbReference type="Proteomes" id="UP000004968">
    <property type="component" value="Unassembled WGS sequence"/>
</dbReference>
<evidence type="ECO:0000313" key="1">
    <source>
        <dbReference type="EMBL" id="EFD00398.1"/>
    </source>
</evidence>
<evidence type="ECO:0000313" key="2">
    <source>
        <dbReference type="Proteomes" id="UP000004968"/>
    </source>
</evidence>
<dbReference type="HOGENOM" id="CLU_3200734_0_0_9"/>
<reference evidence="1 2" key="1">
    <citation type="submission" date="2010-01" db="EMBL/GenBank/DDBJ databases">
        <authorList>
            <person name="Weinstock G."/>
            <person name="Sodergren E."/>
            <person name="Clifton S."/>
            <person name="Fulton L."/>
            <person name="Fulton B."/>
            <person name="Courtney L."/>
            <person name="Fronick C."/>
            <person name="Harrison M."/>
            <person name="Strong C."/>
            <person name="Farmer C."/>
            <person name="Delahaunty K."/>
            <person name="Markovic C."/>
            <person name="Hall O."/>
            <person name="Minx P."/>
            <person name="Tomlinson C."/>
            <person name="Mitreva M."/>
            <person name="Nelson J."/>
            <person name="Hou S."/>
            <person name="Wollam A."/>
            <person name="Pepin K.H."/>
            <person name="Johnson M."/>
            <person name="Bhonagiri V."/>
            <person name="Nash W.E."/>
            <person name="Warren W."/>
            <person name="Chinwalla A."/>
            <person name="Mardis E.R."/>
            <person name="Wilson R.K."/>
        </authorList>
    </citation>
    <scope>NUCLEOTIDE SEQUENCE [LARGE SCALE GENOMIC DNA]</scope>
    <source>
        <strain evidence="1 2">DSM 13479</strain>
    </source>
</reference>
<dbReference type="AlphaFoldDB" id="D3ACR2"/>
<comment type="caution">
    <text evidence="1">The sequence shown here is derived from an EMBL/GenBank/DDBJ whole genome shotgun (WGS) entry which is preliminary data.</text>
</comment>
<sequence length="45" mass="5014">MKFYMALHNMQIYRVISCGRCGLKLLHAQLPAGEYVESSPAGDVD</sequence>